<feature type="transmembrane region" description="Helical" evidence="2">
    <location>
        <begin position="146"/>
        <end position="165"/>
    </location>
</feature>
<evidence type="ECO:0000259" key="4">
    <source>
        <dbReference type="Pfam" id="PF08338"/>
    </source>
</evidence>
<dbReference type="Gene3D" id="3.40.50.720">
    <property type="entry name" value="NAD(P)-binding Rossmann-like Domain"/>
    <property type="match status" value="1"/>
</dbReference>
<organism evidence="5">
    <name type="scientific">Burkholderia contaminans</name>
    <dbReference type="NCBI Taxonomy" id="488447"/>
    <lineage>
        <taxon>Bacteria</taxon>
        <taxon>Pseudomonadati</taxon>
        <taxon>Pseudomonadota</taxon>
        <taxon>Betaproteobacteria</taxon>
        <taxon>Burkholderiales</taxon>
        <taxon>Burkholderiaceae</taxon>
        <taxon>Burkholderia</taxon>
        <taxon>Burkholderia cepacia complex</taxon>
    </lineage>
</organism>
<reference evidence="5" key="2">
    <citation type="journal article" date="2017" name="Genome Announc.">
        <title>High-Quality Draft Genome Sequence of Burkholderia contaminans CH-1, a Gram-Negative Bacterium That Metabolizes 2-Azahypoxanthine, a Plant Growth-Regulating Compound.</title>
        <authorList>
            <person name="Choi J.-H."/>
            <person name="Sugiura H."/>
            <person name="Moriuchi R."/>
            <person name="Kawagishi H."/>
            <person name="Dohra H."/>
        </authorList>
    </citation>
    <scope>NUCLEOTIDE SEQUENCE</scope>
    <source>
        <strain evidence="5">CH-1</strain>
    </source>
</reference>
<keyword evidence="2" id="KW-0472">Membrane</keyword>
<feature type="transmembrane region" description="Helical" evidence="2">
    <location>
        <begin position="110"/>
        <end position="134"/>
    </location>
</feature>
<sequence length="505" mass="55171">MEEGRGMNTLPAYDWALNLLIVQGAMGAFDTLYHHELTQDLPHSPRAQLELGIHAVRSVLYGLVFASIANVAFHGAWVAAIAAVVVVEVVLTLWDFVVEDQSRKLPATERVLHTLLAVNGGALFGMIAMQLAAWAHEPTALQALDLGWRGWVLSLFAVGVTVSGIRDGIAACRIARRAPVANPFAGQPPGNVLVTGGTGFIGETLVNHLLDAGHTVTLLARDPLRAAYTFHGRVRSVTSVGQLQPHERFDTVINLAGAPVLGARWSKRRRAVLLASRVGVTESLMRWVETAEVKPRTWIQASAIGYYGVRPADERLDESSSAGAGFMSELCRQWEQSARPLERHGVRSVVLRLGVVFGPGGALRPMLLPHYVGMGGRFGDGTQVMSWIHRDDVLRIIARAMANPGMHGVYNAVAPAPLTQREFVQVVSKVLRRPAWLHVPAAPLRIAMGEMAELLLDGQRVMPARLHQDGFMFRFPTAEHALRDLTNRPHADFPCMACRLPRGRV</sequence>
<dbReference type="EMBL" id="AP018357">
    <property type="protein sequence ID" value="BBA37816.1"/>
    <property type="molecule type" value="Genomic_DNA"/>
</dbReference>
<comment type="similarity">
    <text evidence="1">Belongs to the NAD(P)-dependent epimerase/dehydratase family. SDR39U1 subfamily.</text>
</comment>
<evidence type="ECO:0000313" key="5">
    <source>
        <dbReference type="EMBL" id="BBA37816.1"/>
    </source>
</evidence>
<name>A0A286P4W7_9BURK</name>
<reference evidence="5" key="1">
    <citation type="journal article" date="2016" name="Biosci. Biotechnol. Biochem.">
        <title>Bioconversion of AHX to AOH by resting cells of Burkholderia contaminans CH-1.</title>
        <authorList>
            <person name="Choi J.H."/>
            <person name="Kikuchi A."/>
            <person name="Pumkaeo P."/>
            <person name="Hirai H."/>
            <person name="Tokuyama S."/>
            <person name="Kawagishi H."/>
        </authorList>
    </citation>
    <scope>NUCLEOTIDE SEQUENCE</scope>
    <source>
        <strain evidence="5">CH-1</strain>
    </source>
</reference>
<dbReference type="PANTHER" id="PTHR11092:SF0">
    <property type="entry name" value="EPIMERASE FAMILY PROTEIN SDR39U1"/>
    <property type="match status" value="1"/>
</dbReference>
<evidence type="ECO:0000259" key="3">
    <source>
        <dbReference type="Pfam" id="PF01370"/>
    </source>
</evidence>
<feature type="transmembrane region" description="Helical" evidence="2">
    <location>
        <begin position="54"/>
        <end position="73"/>
    </location>
</feature>
<dbReference type="NCBIfam" id="TIGR01777">
    <property type="entry name" value="yfcH"/>
    <property type="match status" value="1"/>
</dbReference>
<dbReference type="PANTHER" id="PTHR11092">
    <property type="entry name" value="SUGAR NUCLEOTIDE EPIMERASE RELATED"/>
    <property type="match status" value="1"/>
</dbReference>
<dbReference type="Pfam" id="PF08338">
    <property type="entry name" value="DUF1731"/>
    <property type="match status" value="1"/>
</dbReference>
<evidence type="ECO:0000256" key="2">
    <source>
        <dbReference type="SAM" id="Phobius"/>
    </source>
</evidence>
<gene>
    <name evidence="5" type="ORF">BCCH1_02270</name>
</gene>
<dbReference type="SUPFAM" id="SSF51735">
    <property type="entry name" value="NAD(P)-binding Rossmann-fold domains"/>
    <property type="match status" value="1"/>
</dbReference>
<protein>
    <submittedName>
        <fullName evidence="5">Epimerase</fullName>
    </submittedName>
</protein>
<proteinExistence type="inferred from homology"/>
<feature type="domain" description="DUF1731" evidence="4">
    <location>
        <begin position="439"/>
        <end position="485"/>
    </location>
</feature>
<dbReference type="InterPro" id="IPR010099">
    <property type="entry name" value="SDR39U1"/>
</dbReference>
<accession>A0A286P4W7</accession>
<dbReference type="InterPro" id="IPR001509">
    <property type="entry name" value="Epimerase_deHydtase"/>
</dbReference>
<feature type="domain" description="NAD-dependent epimerase/dehydratase" evidence="3">
    <location>
        <begin position="192"/>
        <end position="404"/>
    </location>
</feature>
<dbReference type="InterPro" id="IPR036291">
    <property type="entry name" value="NAD(P)-bd_dom_sf"/>
</dbReference>
<evidence type="ECO:0000256" key="1">
    <source>
        <dbReference type="ARBA" id="ARBA00009353"/>
    </source>
</evidence>
<dbReference type="Pfam" id="PF01370">
    <property type="entry name" value="Epimerase"/>
    <property type="match status" value="1"/>
</dbReference>
<feature type="transmembrane region" description="Helical" evidence="2">
    <location>
        <begin position="79"/>
        <end position="98"/>
    </location>
</feature>
<keyword evidence="2" id="KW-0812">Transmembrane</keyword>
<dbReference type="AlphaFoldDB" id="A0A286P4W7"/>
<keyword evidence="2" id="KW-1133">Transmembrane helix</keyword>
<dbReference type="InterPro" id="IPR013549">
    <property type="entry name" value="DUF1731"/>
</dbReference>